<dbReference type="InterPro" id="IPR001387">
    <property type="entry name" value="Cro/C1-type_HTH"/>
</dbReference>
<dbReference type="InterPro" id="IPR031856">
    <property type="entry name" value="YdaS_toxin-like"/>
</dbReference>
<organism evidence="1 2">
    <name type="scientific">Pseudomonas fontis</name>
    <dbReference type="NCBI Taxonomy" id="2942633"/>
    <lineage>
        <taxon>Bacteria</taxon>
        <taxon>Pseudomonadati</taxon>
        <taxon>Pseudomonadota</taxon>
        <taxon>Gammaproteobacteria</taxon>
        <taxon>Pseudomonadales</taxon>
        <taxon>Pseudomonadaceae</taxon>
        <taxon>Pseudomonas</taxon>
    </lineage>
</organism>
<gene>
    <name evidence="1" type="ORF">M5G11_02455</name>
</gene>
<keyword evidence="2" id="KW-1185">Reference proteome</keyword>
<dbReference type="InterPro" id="IPR010982">
    <property type="entry name" value="Lambda_DNA-bd_dom_sf"/>
</dbReference>
<dbReference type="EMBL" id="JAMDGY010000009">
    <property type="protein sequence ID" value="MDD0989391.1"/>
    <property type="molecule type" value="Genomic_DNA"/>
</dbReference>
<sequence>MKSPIEKLIEHFGSQQATAAALGVKQGTVSGWVRGVHGMSAEVALQAEIVTKGAVRALELRPSIPRGAAQ</sequence>
<dbReference type="RefSeq" id="WP_273911406.1">
    <property type="nucleotide sequence ID" value="NZ_JAMDGX010000040.1"/>
</dbReference>
<dbReference type="Proteomes" id="UP001148203">
    <property type="component" value="Unassembled WGS sequence"/>
</dbReference>
<name>A0ABT5NLZ7_9PSED</name>
<protein>
    <submittedName>
        <fullName evidence="1">Helix-turn-helix domain-containing protein</fullName>
    </submittedName>
</protein>
<comment type="caution">
    <text evidence="1">The sequence shown here is derived from an EMBL/GenBank/DDBJ whole genome shotgun (WGS) entry which is preliminary data.</text>
</comment>
<dbReference type="Gene3D" id="1.10.260.40">
    <property type="entry name" value="lambda repressor-like DNA-binding domains"/>
    <property type="match status" value="1"/>
</dbReference>
<evidence type="ECO:0000313" key="2">
    <source>
        <dbReference type="Proteomes" id="UP001148203"/>
    </source>
</evidence>
<dbReference type="SUPFAM" id="SSF47413">
    <property type="entry name" value="lambda repressor-like DNA-binding domains"/>
    <property type="match status" value="1"/>
</dbReference>
<evidence type="ECO:0000313" key="1">
    <source>
        <dbReference type="EMBL" id="MDD0989391.1"/>
    </source>
</evidence>
<reference evidence="1 2" key="1">
    <citation type="submission" date="2022-05" db="EMBL/GenBank/DDBJ databases">
        <title>Novel Pseudomonas spp. Isolated from a Rainbow Trout Aquaculture Facility.</title>
        <authorList>
            <person name="Testerman T."/>
            <person name="Graf J."/>
        </authorList>
    </citation>
    <scope>NUCLEOTIDE SEQUENCE [LARGE SCALE GENOMIC DNA]</scope>
    <source>
        <strain evidence="1 2">ID681</strain>
    </source>
</reference>
<dbReference type="CDD" id="cd00093">
    <property type="entry name" value="HTH_XRE"/>
    <property type="match status" value="1"/>
</dbReference>
<accession>A0ABT5NLZ7</accession>
<proteinExistence type="predicted"/>
<dbReference type="Pfam" id="PF15943">
    <property type="entry name" value="YdaS_toxin"/>
    <property type="match status" value="1"/>
</dbReference>